<dbReference type="GO" id="GO:0007160">
    <property type="term" value="P:cell-matrix adhesion"/>
    <property type="evidence" value="ECO:0007669"/>
    <property type="project" value="InterPro"/>
</dbReference>
<proteinExistence type="predicted"/>
<accession>A0AAV2INH2</accession>
<feature type="domain" description="NIDO" evidence="2">
    <location>
        <begin position="19"/>
        <end position="139"/>
    </location>
</feature>
<dbReference type="EMBL" id="CAXITT010001564">
    <property type="protein sequence ID" value="CAL1548684.1"/>
    <property type="molecule type" value="Genomic_DNA"/>
</dbReference>
<dbReference type="InterPro" id="IPR003886">
    <property type="entry name" value="NIDO_dom"/>
</dbReference>
<dbReference type="AlphaFoldDB" id="A0AAV2INH2"/>
<evidence type="ECO:0000313" key="4">
    <source>
        <dbReference type="Proteomes" id="UP001497497"/>
    </source>
</evidence>
<organism evidence="3 4">
    <name type="scientific">Lymnaea stagnalis</name>
    <name type="common">Great pond snail</name>
    <name type="synonym">Helix stagnalis</name>
    <dbReference type="NCBI Taxonomy" id="6523"/>
    <lineage>
        <taxon>Eukaryota</taxon>
        <taxon>Metazoa</taxon>
        <taxon>Spiralia</taxon>
        <taxon>Lophotrochozoa</taxon>
        <taxon>Mollusca</taxon>
        <taxon>Gastropoda</taxon>
        <taxon>Heterobranchia</taxon>
        <taxon>Euthyneura</taxon>
        <taxon>Panpulmonata</taxon>
        <taxon>Hygrophila</taxon>
        <taxon>Lymnaeoidea</taxon>
        <taxon>Lymnaeidae</taxon>
        <taxon>Lymnaea</taxon>
    </lineage>
</organism>
<gene>
    <name evidence="3" type="ORF">GSLYS_00022001001</name>
</gene>
<dbReference type="Proteomes" id="UP001497497">
    <property type="component" value="Unassembled WGS sequence"/>
</dbReference>
<dbReference type="PANTHER" id="PTHR13802">
    <property type="entry name" value="MUCIN 4-RELATED"/>
    <property type="match status" value="1"/>
</dbReference>
<dbReference type="InterPro" id="IPR051495">
    <property type="entry name" value="Epithelial_Barrier/Signaling"/>
</dbReference>
<evidence type="ECO:0000256" key="1">
    <source>
        <dbReference type="ARBA" id="ARBA00023157"/>
    </source>
</evidence>
<keyword evidence="1" id="KW-1015">Disulfide bond</keyword>
<dbReference type="PANTHER" id="PTHR13802:SF52">
    <property type="entry name" value="MUCIN-4"/>
    <property type="match status" value="1"/>
</dbReference>
<keyword evidence="4" id="KW-1185">Reference proteome</keyword>
<comment type="caution">
    <text evidence="3">The sequence shown here is derived from an EMBL/GenBank/DDBJ whole genome shotgun (WGS) entry which is preliminary data.</text>
</comment>
<dbReference type="Pfam" id="PF06119">
    <property type="entry name" value="NIDO"/>
    <property type="match status" value="1"/>
</dbReference>
<name>A0AAV2INH2_LYMST</name>
<sequence>MCAKVNLELAVPFGNHLYDSLYVMSNGVVSFGAPVLQKEPSIATATAQQINLIAPFWTKINSQRGSISYNVYKRCGEELHSFKSDSHKQVFSRAAQDIKTLFHLADFDVQMLLVFTWRDLSPEVSEGNETTSFQMIFVSG</sequence>
<feature type="non-terminal residue" evidence="3">
    <location>
        <position position="140"/>
    </location>
</feature>
<evidence type="ECO:0000313" key="3">
    <source>
        <dbReference type="EMBL" id="CAL1548684.1"/>
    </source>
</evidence>
<evidence type="ECO:0000259" key="2">
    <source>
        <dbReference type="Pfam" id="PF06119"/>
    </source>
</evidence>
<protein>
    <recommendedName>
        <fullName evidence="2">NIDO domain-containing protein</fullName>
    </recommendedName>
</protein>
<reference evidence="3 4" key="1">
    <citation type="submission" date="2024-04" db="EMBL/GenBank/DDBJ databases">
        <authorList>
            <consortium name="Genoscope - CEA"/>
            <person name="William W."/>
        </authorList>
    </citation>
    <scope>NUCLEOTIDE SEQUENCE [LARGE SCALE GENOMIC DNA]</scope>
</reference>